<gene>
    <name evidence="2" type="ORF">P154DRAFT_428054</name>
</gene>
<evidence type="ECO:0000313" key="2">
    <source>
        <dbReference type="EMBL" id="KAF2003875.1"/>
    </source>
</evidence>
<dbReference type="OrthoDB" id="4357141at2759"/>
<dbReference type="AlphaFoldDB" id="A0A6A5WXS0"/>
<protein>
    <submittedName>
        <fullName evidence="2">Uncharacterized protein</fullName>
    </submittedName>
</protein>
<keyword evidence="3" id="KW-1185">Reference proteome</keyword>
<name>A0A6A5WXS0_9PLEO</name>
<dbReference type="Proteomes" id="UP000799779">
    <property type="component" value="Unassembled WGS sequence"/>
</dbReference>
<reference evidence="2" key="1">
    <citation type="journal article" date="2020" name="Stud. Mycol.">
        <title>101 Dothideomycetes genomes: a test case for predicting lifestyles and emergence of pathogens.</title>
        <authorList>
            <person name="Haridas S."/>
            <person name="Albert R."/>
            <person name="Binder M."/>
            <person name="Bloem J."/>
            <person name="Labutti K."/>
            <person name="Salamov A."/>
            <person name="Andreopoulos B."/>
            <person name="Baker S."/>
            <person name="Barry K."/>
            <person name="Bills G."/>
            <person name="Bluhm B."/>
            <person name="Cannon C."/>
            <person name="Castanera R."/>
            <person name="Culley D."/>
            <person name="Daum C."/>
            <person name="Ezra D."/>
            <person name="Gonzalez J."/>
            <person name="Henrissat B."/>
            <person name="Kuo A."/>
            <person name="Liang C."/>
            <person name="Lipzen A."/>
            <person name="Lutzoni F."/>
            <person name="Magnuson J."/>
            <person name="Mondo S."/>
            <person name="Nolan M."/>
            <person name="Ohm R."/>
            <person name="Pangilinan J."/>
            <person name="Park H.-J."/>
            <person name="Ramirez L."/>
            <person name="Alfaro M."/>
            <person name="Sun H."/>
            <person name="Tritt A."/>
            <person name="Yoshinaga Y."/>
            <person name="Zwiers L.-H."/>
            <person name="Turgeon B."/>
            <person name="Goodwin S."/>
            <person name="Spatafora J."/>
            <person name="Crous P."/>
            <person name="Grigoriev I."/>
        </authorList>
    </citation>
    <scope>NUCLEOTIDE SEQUENCE</scope>
    <source>
        <strain evidence="2">CBS 123094</strain>
    </source>
</reference>
<evidence type="ECO:0000313" key="3">
    <source>
        <dbReference type="Proteomes" id="UP000799779"/>
    </source>
</evidence>
<evidence type="ECO:0000256" key="1">
    <source>
        <dbReference type="SAM" id="MobiDB-lite"/>
    </source>
</evidence>
<accession>A0A6A5WXS0</accession>
<feature type="region of interest" description="Disordered" evidence="1">
    <location>
        <begin position="1"/>
        <end position="29"/>
    </location>
</feature>
<organism evidence="2 3">
    <name type="scientific">Amniculicola lignicola CBS 123094</name>
    <dbReference type="NCBI Taxonomy" id="1392246"/>
    <lineage>
        <taxon>Eukaryota</taxon>
        <taxon>Fungi</taxon>
        <taxon>Dikarya</taxon>
        <taxon>Ascomycota</taxon>
        <taxon>Pezizomycotina</taxon>
        <taxon>Dothideomycetes</taxon>
        <taxon>Pleosporomycetidae</taxon>
        <taxon>Pleosporales</taxon>
        <taxon>Amniculicolaceae</taxon>
        <taxon>Amniculicola</taxon>
    </lineage>
</organism>
<proteinExistence type="predicted"/>
<dbReference type="EMBL" id="ML977570">
    <property type="protein sequence ID" value="KAF2003875.1"/>
    <property type="molecule type" value="Genomic_DNA"/>
</dbReference>
<sequence>MPKPPAELTIPKASEEVTPGPQDTVLQTPVTPVTPVTTEGLRSLQNLIINRDAHTLNERSKYQIRFLMKINDEAKVRRSTRAVVLGTAKVMSY</sequence>